<dbReference type="EMBL" id="JAMPLM010000007">
    <property type="protein sequence ID" value="MEP1058828.1"/>
    <property type="molecule type" value="Genomic_DNA"/>
</dbReference>
<evidence type="ECO:0000313" key="3">
    <source>
        <dbReference type="Proteomes" id="UP001476950"/>
    </source>
</evidence>
<keyword evidence="1" id="KW-1133">Transmembrane helix</keyword>
<sequence length="60" mass="6392">MTLRSKVVMSGSLLNKGNAALNAIAITIALAIISGYLPVRPVSITQIQLTLQAQLQDSRQ</sequence>
<comment type="caution">
    <text evidence="2">The sequence shown here is derived from an EMBL/GenBank/DDBJ whole genome shotgun (WGS) entry which is preliminary data.</text>
</comment>
<keyword evidence="1" id="KW-0812">Transmembrane</keyword>
<organism evidence="2 3">
    <name type="scientific">Stenomitos frigidus AS-A4</name>
    <dbReference type="NCBI Taxonomy" id="2933935"/>
    <lineage>
        <taxon>Bacteria</taxon>
        <taxon>Bacillati</taxon>
        <taxon>Cyanobacteriota</taxon>
        <taxon>Cyanophyceae</taxon>
        <taxon>Leptolyngbyales</taxon>
        <taxon>Leptolyngbyaceae</taxon>
        <taxon>Stenomitos</taxon>
    </lineage>
</organism>
<protein>
    <submittedName>
        <fullName evidence="2">Uncharacterized protein</fullName>
    </submittedName>
</protein>
<evidence type="ECO:0000313" key="2">
    <source>
        <dbReference type="EMBL" id="MEP1058828.1"/>
    </source>
</evidence>
<evidence type="ECO:0000256" key="1">
    <source>
        <dbReference type="SAM" id="Phobius"/>
    </source>
</evidence>
<gene>
    <name evidence="2" type="ORF">NDI38_10305</name>
</gene>
<dbReference type="Proteomes" id="UP001476950">
    <property type="component" value="Unassembled WGS sequence"/>
</dbReference>
<name>A0ABV0KIF8_9CYAN</name>
<reference evidence="2 3" key="1">
    <citation type="submission" date="2022-04" db="EMBL/GenBank/DDBJ databases">
        <title>Positive selection, recombination, and allopatry shape intraspecific diversity of widespread and dominant cyanobacteria.</title>
        <authorList>
            <person name="Wei J."/>
            <person name="Shu W."/>
            <person name="Hu C."/>
        </authorList>
    </citation>
    <scope>NUCLEOTIDE SEQUENCE [LARGE SCALE GENOMIC DNA]</scope>
    <source>
        <strain evidence="2 3">AS-A4</strain>
    </source>
</reference>
<proteinExistence type="predicted"/>
<keyword evidence="1" id="KW-0472">Membrane</keyword>
<dbReference type="RefSeq" id="WP_190448184.1">
    <property type="nucleotide sequence ID" value="NZ_JAMPLM010000007.1"/>
</dbReference>
<feature type="transmembrane region" description="Helical" evidence="1">
    <location>
        <begin position="20"/>
        <end position="39"/>
    </location>
</feature>
<accession>A0ABV0KIF8</accession>
<keyword evidence="3" id="KW-1185">Reference proteome</keyword>